<proteinExistence type="predicted"/>
<evidence type="ECO:0000313" key="1">
    <source>
        <dbReference type="EMBL" id="KHG22322.1"/>
    </source>
</evidence>
<dbReference type="AlphaFoldDB" id="A0A0B0PBZ1"/>
<organism evidence="1 2">
    <name type="scientific">Gossypium arboreum</name>
    <name type="common">Tree cotton</name>
    <name type="synonym">Gossypium nanking</name>
    <dbReference type="NCBI Taxonomy" id="29729"/>
    <lineage>
        <taxon>Eukaryota</taxon>
        <taxon>Viridiplantae</taxon>
        <taxon>Streptophyta</taxon>
        <taxon>Embryophyta</taxon>
        <taxon>Tracheophyta</taxon>
        <taxon>Spermatophyta</taxon>
        <taxon>Magnoliopsida</taxon>
        <taxon>eudicotyledons</taxon>
        <taxon>Gunneridae</taxon>
        <taxon>Pentapetalae</taxon>
        <taxon>rosids</taxon>
        <taxon>malvids</taxon>
        <taxon>Malvales</taxon>
        <taxon>Malvaceae</taxon>
        <taxon>Malvoideae</taxon>
        <taxon>Gossypium</taxon>
    </lineage>
</organism>
<dbReference type="EMBL" id="KN421348">
    <property type="protein sequence ID" value="KHG22322.1"/>
    <property type="molecule type" value="Genomic_DNA"/>
</dbReference>
<gene>
    <name evidence="1" type="ORF">F383_04751</name>
</gene>
<dbReference type="Proteomes" id="UP000032142">
    <property type="component" value="Unassembled WGS sequence"/>
</dbReference>
<accession>A0A0B0PBZ1</accession>
<evidence type="ECO:0000313" key="2">
    <source>
        <dbReference type="Proteomes" id="UP000032142"/>
    </source>
</evidence>
<sequence>MVAKCVSANIGKFLVWFNYCELIYLTIDYRRNRVGDLVKEYRKSGV</sequence>
<name>A0A0B0PBZ1_GOSAR</name>
<protein>
    <submittedName>
        <fullName evidence="1">Undecaprenyl pyrophosphate synthase</fullName>
    </submittedName>
</protein>
<keyword evidence="2" id="KW-1185">Reference proteome</keyword>
<reference evidence="2" key="1">
    <citation type="submission" date="2014-09" db="EMBL/GenBank/DDBJ databases">
        <authorList>
            <person name="Mudge J."/>
            <person name="Ramaraj T."/>
            <person name="Lindquist I.E."/>
            <person name="Bharti A.K."/>
            <person name="Sundararajan A."/>
            <person name="Cameron C.T."/>
            <person name="Woodward J.E."/>
            <person name="May G.D."/>
            <person name="Brubaker C."/>
            <person name="Broadhvest J."/>
            <person name="Wilkins T.A."/>
        </authorList>
    </citation>
    <scope>NUCLEOTIDE SEQUENCE</scope>
    <source>
        <strain evidence="2">cv. AKA8401</strain>
    </source>
</reference>